<dbReference type="Proteomes" id="UP000663852">
    <property type="component" value="Unassembled WGS sequence"/>
</dbReference>
<evidence type="ECO:0000313" key="3">
    <source>
        <dbReference type="EMBL" id="CAF1403921.1"/>
    </source>
</evidence>
<evidence type="ECO:0000256" key="1">
    <source>
        <dbReference type="SAM" id="Phobius"/>
    </source>
</evidence>
<proteinExistence type="predicted"/>
<gene>
    <name evidence="3" type="ORF">EDS130_LOCUS36213</name>
    <name evidence="2" type="ORF">XAT740_LOCUS31134</name>
</gene>
<keyword evidence="4" id="KW-1185">Reference proteome</keyword>
<keyword evidence="1" id="KW-0472">Membrane</keyword>
<protein>
    <submittedName>
        <fullName evidence="3">Uncharacterized protein</fullName>
    </submittedName>
</protein>
<evidence type="ECO:0000313" key="5">
    <source>
        <dbReference type="Proteomes" id="UP000663852"/>
    </source>
</evidence>
<keyword evidence="1" id="KW-1133">Transmembrane helix</keyword>
<dbReference type="AlphaFoldDB" id="A0A815LJ22"/>
<accession>A0A815LJ22</accession>
<dbReference type="EMBL" id="CAJNOJ010000332">
    <property type="protein sequence ID" value="CAF1403921.1"/>
    <property type="molecule type" value="Genomic_DNA"/>
</dbReference>
<keyword evidence="1" id="KW-0812">Transmembrane</keyword>
<feature type="transmembrane region" description="Helical" evidence="1">
    <location>
        <begin position="12"/>
        <end position="33"/>
    </location>
</feature>
<sequence length="75" mass="8559">MKISNIPTSITAHIHILIAGIILVALLCTAEVLKKLVNNGRRLKKSWFKVKSVKEYRRRATQQRNQHIALTNALQ</sequence>
<comment type="caution">
    <text evidence="3">The sequence shown here is derived from an EMBL/GenBank/DDBJ whole genome shotgun (WGS) entry which is preliminary data.</text>
</comment>
<reference evidence="3" key="1">
    <citation type="submission" date="2021-02" db="EMBL/GenBank/DDBJ databases">
        <authorList>
            <person name="Nowell W R."/>
        </authorList>
    </citation>
    <scope>NUCLEOTIDE SEQUENCE</scope>
</reference>
<organism evidence="3 5">
    <name type="scientific">Adineta ricciae</name>
    <name type="common">Rotifer</name>
    <dbReference type="NCBI Taxonomy" id="249248"/>
    <lineage>
        <taxon>Eukaryota</taxon>
        <taxon>Metazoa</taxon>
        <taxon>Spiralia</taxon>
        <taxon>Gnathifera</taxon>
        <taxon>Rotifera</taxon>
        <taxon>Eurotatoria</taxon>
        <taxon>Bdelloidea</taxon>
        <taxon>Adinetida</taxon>
        <taxon>Adinetidae</taxon>
        <taxon>Adineta</taxon>
    </lineage>
</organism>
<dbReference type="EMBL" id="CAJNOR010002817">
    <property type="protein sequence ID" value="CAF1344396.1"/>
    <property type="molecule type" value="Genomic_DNA"/>
</dbReference>
<evidence type="ECO:0000313" key="4">
    <source>
        <dbReference type="Proteomes" id="UP000663828"/>
    </source>
</evidence>
<evidence type="ECO:0000313" key="2">
    <source>
        <dbReference type="EMBL" id="CAF1344396.1"/>
    </source>
</evidence>
<dbReference type="Proteomes" id="UP000663828">
    <property type="component" value="Unassembled WGS sequence"/>
</dbReference>
<name>A0A815LJ22_ADIRI</name>